<reference evidence="4" key="2">
    <citation type="submission" date="2015-04" db="EMBL/GenBank/DDBJ databases">
        <authorList>
            <person name="Rhee J.-S."/>
            <person name="Kim B.-M."/>
            <person name="Jeong C.-B."/>
            <person name="Lee J.-H."/>
            <person name="Lee J.-S."/>
        </authorList>
    </citation>
    <scope>NUCLEOTIDE SEQUENCE</scope>
</reference>
<evidence type="ECO:0000256" key="1">
    <source>
        <dbReference type="ARBA" id="ARBA00008455"/>
    </source>
</evidence>
<evidence type="ECO:0000256" key="2">
    <source>
        <dbReference type="SAM" id="Phobius"/>
    </source>
</evidence>
<keyword evidence="2" id="KW-0472">Membrane</keyword>
<dbReference type="PRINTS" id="PR00705">
    <property type="entry name" value="PAPAIN"/>
</dbReference>
<dbReference type="PROSITE" id="PS00639">
    <property type="entry name" value="THIOL_PROTEASE_HIS"/>
    <property type="match status" value="1"/>
</dbReference>
<dbReference type="SUPFAM" id="SSF54001">
    <property type="entry name" value="Cysteine proteinases"/>
    <property type="match status" value="1"/>
</dbReference>
<dbReference type="InterPro" id="IPR038765">
    <property type="entry name" value="Papain-like_cys_pep_sf"/>
</dbReference>
<dbReference type="InterPro" id="IPR039417">
    <property type="entry name" value="Peptidase_C1A_papain-like"/>
</dbReference>
<protein>
    <submittedName>
        <fullName evidence="4">Cathepsin-like protein 2</fullName>
    </submittedName>
</protein>
<dbReference type="InterPro" id="IPR000668">
    <property type="entry name" value="Peptidase_C1A_C"/>
</dbReference>
<proteinExistence type="evidence at transcript level"/>
<dbReference type="SMART" id="SM00645">
    <property type="entry name" value="Pept_C1"/>
    <property type="match status" value="1"/>
</dbReference>
<keyword evidence="2" id="KW-0812">Transmembrane</keyword>
<dbReference type="GO" id="GO:0006508">
    <property type="term" value="P:proteolysis"/>
    <property type="evidence" value="ECO:0007669"/>
    <property type="project" value="InterPro"/>
</dbReference>
<organism evidence="4">
    <name type="scientific">Tigriopus japonicus</name>
    <name type="common">Copepod</name>
    <dbReference type="NCBI Taxonomy" id="158387"/>
    <lineage>
        <taxon>Eukaryota</taxon>
        <taxon>Metazoa</taxon>
        <taxon>Ecdysozoa</taxon>
        <taxon>Arthropoda</taxon>
        <taxon>Crustacea</taxon>
        <taxon>Multicrustacea</taxon>
        <taxon>Hexanauplia</taxon>
        <taxon>Copepoda</taxon>
        <taxon>Harpacticoida</taxon>
        <taxon>Harpacticidae</taxon>
        <taxon>Tigriopus</taxon>
    </lineage>
</organism>
<dbReference type="InterPro" id="IPR025660">
    <property type="entry name" value="Pept_his_AS"/>
</dbReference>
<comment type="similarity">
    <text evidence="1">Belongs to the peptidase C1 family.</text>
</comment>
<dbReference type="PANTHER" id="PTHR12411">
    <property type="entry name" value="CYSTEINE PROTEASE FAMILY C1-RELATED"/>
    <property type="match status" value="1"/>
</dbReference>
<feature type="domain" description="Peptidase C1A papain C-terminal" evidence="3">
    <location>
        <begin position="160"/>
        <end position="388"/>
    </location>
</feature>
<dbReference type="InterPro" id="IPR013128">
    <property type="entry name" value="Peptidase_C1A"/>
</dbReference>
<evidence type="ECO:0000313" key="4">
    <source>
        <dbReference type="EMBL" id="AKO90288.1"/>
    </source>
</evidence>
<dbReference type="Pfam" id="PF00112">
    <property type="entry name" value="Peptidase_C1"/>
    <property type="match status" value="1"/>
</dbReference>
<dbReference type="EMBL" id="KR061530">
    <property type="protein sequence ID" value="AKO90288.1"/>
    <property type="molecule type" value="mRNA"/>
</dbReference>
<dbReference type="AlphaFoldDB" id="A0A0H4KPG7"/>
<dbReference type="CDD" id="cd02248">
    <property type="entry name" value="Peptidase_C1A"/>
    <property type="match status" value="1"/>
</dbReference>
<reference evidence="4" key="1">
    <citation type="journal article" date="2015" name="Dev. Comp. Immunol.">
        <title>Genome-wide identification and transcript profile of the whole cathepsin superfamily in the intertidal copepod Tigriopus japonicus.</title>
        <authorList>
            <person name="Jeong C.B."/>
            <person name="Kim B.M."/>
            <person name="Choi H.J."/>
            <person name="Baek I."/>
            <person name="Souissi S."/>
            <person name="Park H.G."/>
            <person name="Lee J.S."/>
            <person name="Rhee J.S."/>
        </authorList>
    </citation>
    <scope>NUCLEOTIDE SEQUENCE</scope>
</reference>
<dbReference type="GO" id="GO:0008234">
    <property type="term" value="F:cysteine-type peptidase activity"/>
    <property type="evidence" value="ECO:0007669"/>
    <property type="project" value="InterPro"/>
</dbReference>
<evidence type="ECO:0000259" key="3">
    <source>
        <dbReference type="SMART" id="SM00645"/>
    </source>
</evidence>
<dbReference type="Gene3D" id="3.90.70.10">
    <property type="entry name" value="Cysteine proteinases"/>
    <property type="match status" value="1"/>
</dbReference>
<feature type="transmembrane region" description="Helical" evidence="2">
    <location>
        <begin position="7"/>
        <end position="30"/>
    </location>
</feature>
<dbReference type="PROSITE" id="PS51257">
    <property type="entry name" value="PROKAR_LIPOPROTEIN"/>
    <property type="match status" value="1"/>
</dbReference>
<accession>A0A0H4KPG7</accession>
<sequence>MTSRKIWFRVAIASTLVVGLIVGGCIVYFWNDHQCRVDPFLAEDREYIKSDTDHHFPDFDHNILACYEDNKLPFCKDLNVSGPWKTNDIIQVQNEAFKTKKSLFYCKPELLFPTGNFPIISDYELGEGRRITFKGPMRDLPDKAIEYVDSIINNKGEPPRDEFFTPKRLLTKVKHQGKCGSCVPFASVAAIETAFIHSNANLTNDLDLAEQTLVNCGIGEKNTQINGCKGVVITKYFEYLMKHRGGRLPLEKDDPYKDEYNADKCISDSSNFNANVSVTDFYKYHKLHEIKLKALVAMHGAVVSGIDVGKNKTELRTKFEHYGGGIFDFCPSTSSRMNHAVTIIGYGNANGTKYWVAKNSWGENWGEKGTFRIAFNCNRIAEHVVVPIVTRTNPDIRGINNTRRFSSEL</sequence>
<keyword evidence="2" id="KW-1133">Transmembrane helix</keyword>
<name>A0A0H4KPG7_TIGJA</name>